<gene>
    <name evidence="4" type="ordered locus">Sden_0878</name>
</gene>
<evidence type="ECO:0000256" key="2">
    <source>
        <dbReference type="ARBA" id="ARBA00023315"/>
    </source>
</evidence>
<dbReference type="Pfam" id="PF00583">
    <property type="entry name" value="Acetyltransf_1"/>
    <property type="match status" value="1"/>
</dbReference>
<keyword evidence="1 4" id="KW-0808">Transferase</keyword>
<dbReference type="Gene3D" id="3.40.630.30">
    <property type="match status" value="1"/>
</dbReference>
<evidence type="ECO:0000313" key="4">
    <source>
        <dbReference type="EMBL" id="ABE54166.1"/>
    </source>
</evidence>
<dbReference type="InterPro" id="IPR016181">
    <property type="entry name" value="Acyl_CoA_acyltransferase"/>
</dbReference>
<evidence type="ECO:0000313" key="5">
    <source>
        <dbReference type="Proteomes" id="UP000001982"/>
    </source>
</evidence>
<reference evidence="4 5" key="1">
    <citation type="submission" date="2006-03" db="EMBL/GenBank/DDBJ databases">
        <title>Complete sequence of Shewanella denitrificans OS217.</title>
        <authorList>
            <consortium name="US DOE Joint Genome Institute"/>
            <person name="Copeland A."/>
            <person name="Lucas S."/>
            <person name="Lapidus A."/>
            <person name="Barry K."/>
            <person name="Detter J.C."/>
            <person name="Glavina del Rio T."/>
            <person name="Hammon N."/>
            <person name="Israni S."/>
            <person name="Dalin E."/>
            <person name="Tice H."/>
            <person name="Pitluck S."/>
            <person name="Brettin T."/>
            <person name="Bruce D."/>
            <person name="Han C."/>
            <person name="Tapia R."/>
            <person name="Gilna P."/>
            <person name="Kiss H."/>
            <person name="Schmutz J."/>
            <person name="Larimer F."/>
            <person name="Land M."/>
            <person name="Hauser L."/>
            <person name="Kyrpides N."/>
            <person name="Lykidis A."/>
            <person name="Richardson P."/>
        </authorList>
    </citation>
    <scope>NUCLEOTIDE SEQUENCE [LARGE SCALE GENOMIC DNA]</scope>
    <source>
        <strain evidence="5">OS217 / ATCC BAA-1090 / DSM 15013</strain>
    </source>
</reference>
<keyword evidence="2" id="KW-0012">Acyltransferase</keyword>
<dbReference type="GO" id="GO:0016747">
    <property type="term" value="F:acyltransferase activity, transferring groups other than amino-acyl groups"/>
    <property type="evidence" value="ECO:0007669"/>
    <property type="project" value="InterPro"/>
</dbReference>
<dbReference type="EMBL" id="CP000302">
    <property type="protein sequence ID" value="ABE54166.1"/>
    <property type="molecule type" value="Genomic_DNA"/>
</dbReference>
<dbReference type="PANTHER" id="PTHR43877">
    <property type="entry name" value="AMINOALKYLPHOSPHONATE N-ACETYLTRANSFERASE-RELATED-RELATED"/>
    <property type="match status" value="1"/>
</dbReference>
<dbReference type="eggNOG" id="COG0456">
    <property type="taxonomic scope" value="Bacteria"/>
</dbReference>
<keyword evidence="5" id="KW-1185">Reference proteome</keyword>
<organism evidence="4 5">
    <name type="scientific">Shewanella denitrificans (strain OS217 / ATCC BAA-1090 / DSM 15013)</name>
    <dbReference type="NCBI Taxonomy" id="318161"/>
    <lineage>
        <taxon>Bacteria</taxon>
        <taxon>Pseudomonadati</taxon>
        <taxon>Pseudomonadota</taxon>
        <taxon>Gammaproteobacteria</taxon>
        <taxon>Alteromonadales</taxon>
        <taxon>Shewanellaceae</taxon>
        <taxon>Shewanella</taxon>
    </lineage>
</organism>
<sequence length="183" mass="20017">MSATLSITTVSLFIMQLRPIQITDWPDILAIQAQCYTELEPESLAVLQNKHLLGADTCLVILHNQRLVGYCLAHPWKEGVSIGLEQLLSPMAEPDCLYLHDIAILPQAQGLGIGKRVLSRLIDAAHGLGLTSLCLVAVQGAQGYWSRQGFSRQDATHSLASYPPGACAMRYRLSESFDTTAQQ</sequence>
<dbReference type="InterPro" id="IPR000182">
    <property type="entry name" value="GNAT_dom"/>
</dbReference>
<evidence type="ECO:0000256" key="1">
    <source>
        <dbReference type="ARBA" id="ARBA00022679"/>
    </source>
</evidence>
<feature type="domain" description="N-acetyltransferase" evidence="3">
    <location>
        <begin position="15"/>
        <end position="174"/>
    </location>
</feature>
<dbReference type="KEGG" id="sdn:Sden_0878"/>
<dbReference type="PROSITE" id="PS51186">
    <property type="entry name" value="GNAT"/>
    <property type="match status" value="1"/>
</dbReference>
<protein>
    <submittedName>
        <fullName evidence="4">GCN5-related N-acetyltransferase</fullName>
    </submittedName>
</protein>
<name>Q12QW0_SHEDO</name>
<dbReference type="InterPro" id="IPR050832">
    <property type="entry name" value="Bact_Acetyltransf"/>
</dbReference>
<dbReference type="HOGENOM" id="CLU_099842_0_0_6"/>
<dbReference type="Proteomes" id="UP000001982">
    <property type="component" value="Chromosome"/>
</dbReference>
<dbReference type="STRING" id="318161.Sden_0878"/>
<dbReference type="AlphaFoldDB" id="Q12QW0"/>
<proteinExistence type="predicted"/>
<dbReference type="SUPFAM" id="SSF55729">
    <property type="entry name" value="Acyl-CoA N-acyltransferases (Nat)"/>
    <property type="match status" value="1"/>
</dbReference>
<dbReference type="RefSeq" id="WP_011495331.1">
    <property type="nucleotide sequence ID" value="NC_007954.1"/>
</dbReference>
<dbReference type="CDD" id="cd04301">
    <property type="entry name" value="NAT_SF"/>
    <property type="match status" value="1"/>
</dbReference>
<accession>Q12QW0</accession>
<evidence type="ECO:0000259" key="3">
    <source>
        <dbReference type="PROSITE" id="PS51186"/>
    </source>
</evidence>